<reference evidence="3" key="2">
    <citation type="journal article" date="2010" name="Stand. Genomic Sci.">
        <title>Complete genome sequence of Thermaerobacter marianensis type strain (7p75aT).</title>
        <authorList>
            <person name="Han C."/>
            <person name="Gu W."/>
            <person name="Zhang X."/>
            <person name="Lapidus A."/>
            <person name="Nolan M."/>
            <person name="Copeland A."/>
            <person name="Lucas S."/>
            <person name="Glavina Del Rio T."/>
            <person name="Tice H."/>
            <person name="Cheng J."/>
            <person name="Tapia R."/>
            <person name="Goodwin L."/>
            <person name="Pitluck S."/>
            <person name="Pagani I."/>
            <person name="Ivanova N."/>
            <person name="Mavromatis K."/>
            <person name="Mikhailova N."/>
            <person name="Pati A."/>
            <person name="Chen A."/>
            <person name="Palaniappan K."/>
            <person name="Land M."/>
            <person name="Hauser L."/>
            <person name="Chang Y."/>
            <person name="Jeffries C."/>
            <person name="Schneider S."/>
            <person name="Rohde M."/>
            <person name="Goker M."/>
            <person name="Pukall R."/>
            <person name="Woyke T."/>
            <person name="Bristow J."/>
            <person name="Eisen J."/>
            <person name="Markowitz V."/>
            <person name="Hugenholtz P."/>
            <person name="Kyrpides N."/>
            <person name="Klenk H."/>
            <person name="Detter J."/>
        </authorList>
    </citation>
    <scope>NUCLEOTIDE SEQUENCE [LARGE SCALE GENOMIC DNA]</scope>
    <source>
        <strain evidence="3">ATCC 700841 / DSM 12885 / JCM 10246 / 7p75a</strain>
    </source>
</reference>
<reference evidence="2 3" key="1">
    <citation type="journal article" date="2010" name="Stand. Genomic Sci.">
        <title>Complete genome sequence of Thermaerobacter marianensis type strain (7p75a).</title>
        <authorList>
            <person name="Han C."/>
            <person name="Gu W."/>
            <person name="Zhang X."/>
            <person name="Lapidus A."/>
            <person name="Nolan M."/>
            <person name="Copeland A."/>
            <person name="Lucas S."/>
            <person name="Del Rio T.G."/>
            <person name="Tice H."/>
            <person name="Cheng J.F."/>
            <person name="Tapia R."/>
            <person name="Goodwin L."/>
            <person name="Pitluck S."/>
            <person name="Pagani I."/>
            <person name="Ivanova N."/>
            <person name="Mavromatis K."/>
            <person name="Mikhailova N."/>
            <person name="Pati A."/>
            <person name="Chen A."/>
            <person name="Palaniappan K."/>
            <person name="Land M."/>
            <person name="Hauser L."/>
            <person name="Chang Y.J."/>
            <person name="Jeffries C.D."/>
            <person name="Schneider S."/>
            <person name="Rohde M."/>
            <person name="Goker M."/>
            <person name="Pukall R."/>
            <person name="Woyke T."/>
            <person name="Bristow J."/>
            <person name="Eisen J.A."/>
            <person name="Markowitz V."/>
            <person name="Hugenholtz P."/>
            <person name="Kyrpides N.C."/>
            <person name="Klenk H.P."/>
            <person name="Detter J.C."/>
        </authorList>
    </citation>
    <scope>NUCLEOTIDE SEQUENCE [LARGE SCALE GENOMIC DNA]</scope>
    <source>
        <strain evidence="3">ATCC 700841 / DSM 12885 / JCM 10246 / 7p75a</strain>
    </source>
</reference>
<dbReference type="OrthoDB" id="9804157at2"/>
<dbReference type="GO" id="GO:0051536">
    <property type="term" value="F:iron-sulfur cluster binding"/>
    <property type="evidence" value="ECO:0007669"/>
    <property type="project" value="InterPro"/>
</dbReference>
<dbReference type="SUPFAM" id="SSF82649">
    <property type="entry name" value="SufE/NifU"/>
    <property type="match status" value="1"/>
</dbReference>
<dbReference type="AlphaFoldDB" id="E6SL36"/>
<proteinExistence type="predicted"/>
<name>E6SL36_THEM7</name>
<dbReference type="NCBIfam" id="TIGR01994">
    <property type="entry name" value="SUF_scaf_2"/>
    <property type="match status" value="1"/>
</dbReference>
<dbReference type="RefSeq" id="WP_013494543.1">
    <property type="nucleotide sequence ID" value="NC_014831.1"/>
</dbReference>
<evidence type="ECO:0000313" key="3">
    <source>
        <dbReference type="Proteomes" id="UP000008915"/>
    </source>
</evidence>
<accession>E6SL36</accession>
<dbReference type="PANTHER" id="PTHR10093">
    <property type="entry name" value="IRON-SULFUR CLUSTER ASSEMBLY ENZYME NIFU HOMOLOG"/>
    <property type="match status" value="1"/>
</dbReference>
<evidence type="ECO:0000313" key="2">
    <source>
        <dbReference type="EMBL" id="ADU50238.1"/>
    </source>
</evidence>
<dbReference type="STRING" id="644966.Tmar_0113"/>
<dbReference type="Proteomes" id="UP000008915">
    <property type="component" value="Chromosome"/>
</dbReference>
<dbReference type="GO" id="GO:0005506">
    <property type="term" value="F:iron ion binding"/>
    <property type="evidence" value="ECO:0007669"/>
    <property type="project" value="InterPro"/>
</dbReference>
<dbReference type="EMBL" id="CP002344">
    <property type="protein sequence ID" value="ADU50238.1"/>
    <property type="molecule type" value="Genomic_DNA"/>
</dbReference>
<dbReference type="CDD" id="cd06664">
    <property type="entry name" value="IscU_like"/>
    <property type="match status" value="1"/>
</dbReference>
<evidence type="ECO:0000259" key="1">
    <source>
        <dbReference type="Pfam" id="PF01592"/>
    </source>
</evidence>
<organism evidence="2 3">
    <name type="scientific">Thermaerobacter marianensis (strain ATCC 700841 / DSM 12885 / JCM 10246 / 7p75a)</name>
    <dbReference type="NCBI Taxonomy" id="644966"/>
    <lineage>
        <taxon>Bacteria</taxon>
        <taxon>Bacillati</taxon>
        <taxon>Bacillota</taxon>
        <taxon>Clostridia</taxon>
        <taxon>Eubacteriales</taxon>
        <taxon>Clostridiales Family XVII. Incertae Sedis</taxon>
        <taxon>Thermaerobacter</taxon>
    </lineage>
</organism>
<dbReference type="KEGG" id="tmr:Tmar_0113"/>
<dbReference type="eggNOG" id="COG0822">
    <property type="taxonomic scope" value="Bacteria"/>
</dbReference>
<dbReference type="InterPro" id="IPR002871">
    <property type="entry name" value="NIF_FeS_clus_asmbl_NifU_N"/>
</dbReference>
<dbReference type="Gene3D" id="3.90.1010.10">
    <property type="match status" value="1"/>
</dbReference>
<protein>
    <submittedName>
        <fullName evidence="2">SUF system FeS assembly protein, NifU family</fullName>
    </submittedName>
</protein>
<feature type="domain" description="NIF system FeS cluster assembly NifU N-terminal" evidence="1">
    <location>
        <begin position="6"/>
        <end position="126"/>
    </location>
</feature>
<gene>
    <name evidence="2" type="ordered locus">Tmar_0113</name>
</gene>
<dbReference type="Pfam" id="PF01592">
    <property type="entry name" value="NifU_N"/>
    <property type="match status" value="1"/>
</dbReference>
<dbReference type="GO" id="GO:0016226">
    <property type="term" value="P:iron-sulfur cluster assembly"/>
    <property type="evidence" value="ECO:0007669"/>
    <property type="project" value="InterPro"/>
</dbReference>
<sequence length="133" mass="14652">MGSDFYRENILDHYRNPRNRGTLEGAQIRHEDMNPLCGDQVRFEVRLDDGGRVEAAAFDGRGCAISQASASMLTEAVQGKTLDEIKTMDKDDVLAMLGIPLSPVRLKCALLALKVLQAGIYRYEAEHAGGREA</sequence>
<dbReference type="HOGENOM" id="CLU_079283_4_0_9"/>
<keyword evidence="3" id="KW-1185">Reference proteome</keyword>